<keyword evidence="3" id="KW-1185">Reference proteome</keyword>
<dbReference type="EMBL" id="LGUT01000808">
    <property type="protein sequence ID" value="KOG90271.1"/>
    <property type="molecule type" value="Genomic_DNA"/>
</dbReference>
<feature type="compositionally biased region" description="Basic and acidic residues" evidence="1">
    <location>
        <begin position="1"/>
        <end position="12"/>
    </location>
</feature>
<feature type="region of interest" description="Disordered" evidence="1">
    <location>
        <begin position="1"/>
        <end position="26"/>
    </location>
</feature>
<proteinExistence type="predicted"/>
<feature type="non-terminal residue" evidence="2">
    <location>
        <position position="113"/>
    </location>
</feature>
<sequence>MNGSPGREDRTSLRSADGSTRVGFRAGEWRGHPRATAVRIEAGTPAADLLLRELPGWLVVTDDTLAAPLADAGAEVQRRAHRYGRDLAVQPPDPGWPHPALPAPLRLRPAAEV</sequence>
<comment type="caution">
    <text evidence="2">The sequence shown here is derived from an EMBL/GenBank/DDBJ whole genome shotgun (WGS) entry which is preliminary data.</text>
</comment>
<name>A0ABR5J9Z6_9ACTN</name>
<reference evidence="2 3" key="1">
    <citation type="submission" date="2015-07" db="EMBL/GenBank/DDBJ databases">
        <authorList>
            <person name="Ju K.-S."/>
            <person name="Doroghazi J.R."/>
            <person name="Metcalf W.W."/>
        </authorList>
    </citation>
    <scope>NUCLEOTIDE SEQUENCE [LARGE SCALE GENOMIC DNA]</scope>
    <source>
        <strain evidence="2 3">NRRL B-3589</strain>
    </source>
</reference>
<feature type="compositionally biased region" description="Pro residues" evidence="1">
    <location>
        <begin position="91"/>
        <end position="102"/>
    </location>
</feature>
<dbReference type="Proteomes" id="UP000037020">
    <property type="component" value="Unassembled WGS sequence"/>
</dbReference>
<gene>
    <name evidence="2" type="ORF">ADK38_09685</name>
</gene>
<evidence type="ECO:0000313" key="2">
    <source>
        <dbReference type="EMBL" id="KOG90271.1"/>
    </source>
</evidence>
<evidence type="ECO:0000313" key="3">
    <source>
        <dbReference type="Proteomes" id="UP000037020"/>
    </source>
</evidence>
<accession>A0ABR5J9Z6</accession>
<evidence type="ECO:0000256" key="1">
    <source>
        <dbReference type="SAM" id="MobiDB-lite"/>
    </source>
</evidence>
<organism evidence="2 3">
    <name type="scientific">Streptomyces varsoviensis</name>
    <dbReference type="NCBI Taxonomy" id="67373"/>
    <lineage>
        <taxon>Bacteria</taxon>
        <taxon>Bacillati</taxon>
        <taxon>Actinomycetota</taxon>
        <taxon>Actinomycetes</taxon>
        <taxon>Kitasatosporales</taxon>
        <taxon>Streptomycetaceae</taxon>
        <taxon>Streptomyces</taxon>
    </lineage>
</organism>
<protein>
    <submittedName>
        <fullName evidence="2">Uncharacterized protein</fullName>
    </submittedName>
</protein>
<feature type="compositionally biased region" description="Low complexity" evidence="1">
    <location>
        <begin position="103"/>
        <end position="113"/>
    </location>
</feature>
<feature type="region of interest" description="Disordered" evidence="1">
    <location>
        <begin position="86"/>
        <end position="113"/>
    </location>
</feature>